<dbReference type="OrthoDB" id="3293325at2"/>
<organism evidence="1 2">
    <name type="scientific">Kribbella turkmenica</name>
    <dbReference type="NCBI Taxonomy" id="2530375"/>
    <lineage>
        <taxon>Bacteria</taxon>
        <taxon>Bacillati</taxon>
        <taxon>Actinomycetota</taxon>
        <taxon>Actinomycetes</taxon>
        <taxon>Propionibacteriales</taxon>
        <taxon>Kribbellaceae</taxon>
        <taxon>Kribbella</taxon>
    </lineage>
</organism>
<gene>
    <name evidence="1" type="ORF">E1218_03090</name>
</gene>
<accession>A0A4R4XG48</accession>
<name>A0A4R4XG48_9ACTN</name>
<evidence type="ECO:0000313" key="2">
    <source>
        <dbReference type="Proteomes" id="UP000295172"/>
    </source>
</evidence>
<evidence type="ECO:0000313" key="1">
    <source>
        <dbReference type="EMBL" id="TDD29766.1"/>
    </source>
</evidence>
<dbReference type="EMBL" id="SMKR01000008">
    <property type="protein sequence ID" value="TDD29766.1"/>
    <property type="molecule type" value="Genomic_DNA"/>
</dbReference>
<keyword evidence="2" id="KW-1185">Reference proteome</keyword>
<dbReference type="Proteomes" id="UP000295172">
    <property type="component" value="Unassembled WGS sequence"/>
</dbReference>
<reference evidence="1 2" key="1">
    <citation type="submission" date="2019-02" db="EMBL/GenBank/DDBJ databases">
        <title>Draft genome sequences of novel Actinobacteria.</title>
        <authorList>
            <person name="Sahin N."/>
            <person name="Ay H."/>
            <person name="Saygin H."/>
        </authorList>
    </citation>
    <scope>NUCLEOTIDE SEQUENCE [LARGE SCALE GENOMIC DNA]</scope>
    <source>
        <strain evidence="1 2">16K104</strain>
    </source>
</reference>
<sequence>MLIKVLTVHDDEPAIVECETPVGNLTARWRGEELPSADETHDVEVETVGPLVWGENLKVSAGFARTEDETSLIGLVEDVEGAVVTLRVSDSILLLEADGEPPLGVLGKMASVRPREFELWPTGI</sequence>
<comment type="caution">
    <text evidence="1">The sequence shown here is derived from an EMBL/GenBank/DDBJ whole genome shotgun (WGS) entry which is preliminary data.</text>
</comment>
<dbReference type="AlphaFoldDB" id="A0A4R4XG48"/>
<proteinExistence type="predicted"/>
<dbReference type="RefSeq" id="WP_132315998.1">
    <property type="nucleotide sequence ID" value="NZ_SMKR01000008.1"/>
</dbReference>
<protein>
    <submittedName>
        <fullName evidence="1">Uncharacterized protein</fullName>
    </submittedName>
</protein>